<evidence type="ECO:0000313" key="2">
    <source>
        <dbReference type="Proteomes" id="UP000055024"/>
    </source>
</evidence>
<organism evidence="1 2">
    <name type="scientific">Trichinella zimbabwensis</name>
    <dbReference type="NCBI Taxonomy" id="268475"/>
    <lineage>
        <taxon>Eukaryota</taxon>
        <taxon>Metazoa</taxon>
        <taxon>Ecdysozoa</taxon>
        <taxon>Nematoda</taxon>
        <taxon>Enoplea</taxon>
        <taxon>Dorylaimia</taxon>
        <taxon>Trichinellida</taxon>
        <taxon>Trichinellidae</taxon>
        <taxon>Trichinella</taxon>
    </lineage>
</organism>
<keyword evidence="2" id="KW-1185">Reference proteome</keyword>
<dbReference type="Proteomes" id="UP000055024">
    <property type="component" value="Unassembled WGS sequence"/>
</dbReference>
<dbReference type="EMBL" id="JYDP01001288">
    <property type="protein sequence ID" value="KRY98579.1"/>
    <property type="molecule type" value="Genomic_DNA"/>
</dbReference>
<comment type="caution">
    <text evidence="1">The sequence shown here is derived from an EMBL/GenBank/DDBJ whole genome shotgun (WGS) entry which is preliminary data.</text>
</comment>
<reference evidence="1 2" key="1">
    <citation type="submission" date="2015-01" db="EMBL/GenBank/DDBJ databases">
        <title>Evolution of Trichinella species and genotypes.</title>
        <authorList>
            <person name="Korhonen P.K."/>
            <person name="Edoardo P."/>
            <person name="Giuseppe L.R."/>
            <person name="Gasser R.B."/>
        </authorList>
    </citation>
    <scope>NUCLEOTIDE SEQUENCE [LARGE SCALE GENOMIC DNA]</scope>
    <source>
        <strain evidence="1">ISS1029</strain>
    </source>
</reference>
<name>A0A0V1GL78_9BILA</name>
<evidence type="ECO:0000313" key="1">
    <source>
        <dbReference type="EMBL" id="KRY98579.1"/>
    </source>
</evidence>
<gene>
    <name evidence="1" type="ORF">T11_12112</name>
</gene>
<protein>
    <submittedName>
        <fullName evidence="1">Uncharacterized protein</fullName>
    </submittedName>
</protein>
<accession>A0A0V1GL78</accession>
<dbReference type="AlphaFoldDB" id="A0A0V1GL78"/>
<sequence length="53" mass="6065">MEFQIKHIKIVRATKLKITQAIANAKVTLTLVNVSIKSITIDDLKKYKLLQEL</sequence>
<proteinExistence type="predicted"/>